<feature type="domain" description="Tyrosinase copper-binding" evidence="2">
    <location>
        <begin position="39"/>
        <end position="56"/>
    </location>
</feature>
<accession>A0A0B1S446</accession>
<sequence>MMTDAERYRFRSAMWSVRQVQYLSLARLHASYVTSPGAHFGPAFLPWHREFVKRLEIALRQVDPDVALPYWDSTLDAGLDDPTTSVMFSEELMGTTDSSGTVTTGLFAYWQAHLNLFEVL</sequence>
<dbReference type="OrthoDB" id="6132182at2759"/>
<reference evidence="3 4" key="1">
    <citation type="submission" date="2014-03" db="EMBL/GenBank/DDBJ databases">
        <title>Draft genome of the hookworm Oesophagostomum dentatum.</title>
        <authorList>
            <person name="Mitreva M."/>
        </authorList>
    </citation>
    <scope>NUCLEOTIDE SEQUENCE [LARGE SCALE GENOMIC DNA]</scope>
    <source>
        <strain evidence="3 4">OD-Hann</strain>
    </source>
</reference>
<dbReference type="InterPro" id="IPR008922">
    <property type="entry name" value="Di-copper_centre_dom_sf"/>
</dbReference>
<dbReference type="GO" id="GO:0046872">
    <property type="term" value="F:metal ion binding"/>
    <property type="evidence" value="ECO:0007669"/>
    <property type="project" value="UniProtKB-KW"/>
</dbReference>
<dbReference type="GO" id="GO:0016491">
    <property type="term" value="F:oxidoreductase activity"/>
    <property type="evidence" value="ECO:0007669"/>
    <property type="project" value="InterPro"/>
</dbReference>
<protein>
    <recommendedName>
        <fullName evidence="2">Tyrosinase copper-binding domain-containing protein</fullName>
    </recommendedName>
</protein>
<dbReference type="SUPFAM" id="SSF48056">
    <property type="entry name" value="Di-copper centre-containing domain"/>
    <property type="match status" value="1"/>
</dbReference>
<evidence type="ECO:0000259" key="2">
    <source>
        <dbReference type="PROSITE" id="PS00497"/>
    </source>
</evidence>
<organism evidence="3 4">
    <name type="scientific">Oesophagostomum dentatum</name>
    <name type="common">Nodular worm</name>
    <dbReference type="NCBI Taxonomy" id="61180"/>
    <lineage>
        <taxon>Eukaryota</taxon>
        <taxon>Metazoa</taxon>
        <taxon>Ecdysozoa</taxon>
        <taxon>Nematoda</taxon>
        <taxon>Chromadorea</taxon>
        <taxon>Rhabditida</taxon>
        <taxon>Rhabditina</taxon>
        <taxon>Rhabditomorpha</taxon>
        <taxon>Strongyloidea</taxon>
        <taxon>Strongylidae</taxon>
        <taxon>Oesophagostomum</taxon>
    </lineage>
</organism>
<evidence type="ECO:0000313" key="4">
    <source>
        <dbReference type="Proteomes" id="UP000053660"/>
    </source>
</evidence>
<dbReference type="EMBL" id="KN609938">
    <property type="protein sequence ID" value="KHJ78272.1"/>
    <property type="molecule type" value="Genomic_DNA"/>
</dbReference>
<proteinExistence type="predicted"/>
<dbReference type="PANTHER" id="PTHR11474">
    <property type="entry name" value="TYROSINASE FAMILY MEMBER"/>
    <property type="match status" value="1"/>
</dbReference>
<dbReference type="Proteomes" id="UP000053660">
    <property type="component" value="Unassembled WGS sequence"/>
</dbReference>
<evidence type="ECO:0000256" key="1">
    <source>
        <dbReference type="ARBA" id="ARBA00022723"/>
    </source>
</evidence>
<dbReference type="PANTHER" id="PTHR11474:SF21">
    <property type="entry name" value="SHKT DOMAIN-CONTAINING PROTEIN"/>
    <property type="match status" value="1"/>
</dbReference>
<dbReference type="InterPro" id="IPR050316">
    <property type="entry name" value="Tyrosinase/Hemocyanin"/>
</dbReference>
<evidence type="ECO:0000313" key="3">
    <source>
        <dbReference type="EMBL" id="KHJ78272.1"/>
    </source>
</evidence>
<dbReference type="Gene3D" id="1.10.1280.10">
    <property type="entry name" value="Di-copper center containing domain from catechol oxidase"/>
    <property type="match status" value="1"/>
</dbReference>
<gene>
    <name evidence="3" type="ORF">OESDEN_22108</name>
</gene>
<keyword evidence="4" id="KW-1185">Reference proteome</keyword>
<dbReference type="Pfam" id="PF00264">
    <property type="entry name" value="Tyrosinase"/>
    <property type="match status" value="1"/>
</dbReference>
<name>A0A0B1S446_OESDE</name>
<dbReference type="AlphaFoldDB" id="A0A0B1S446"/>
<dbReference type="InterPro" id="IPR002227">
    <property type="entry name" value="Tyrosinase_Cu-bd"/>
</dbReference>
<keyword evidence="1" id="KW-0479">Metal-binding</keyword>
<dbReference type="PROSITE" id="PS00497">
    <property type="entry name" value="TYROSINASE_1"/>
    <property type="match status" value="1"/>
</dbReference>